<comment type="caution">
    <text evidence="2">The sequence shown here is derived from an EMBL/GenBank/DDBJ whole genome shotgun (WGS) entry which is preliminary data.</text>
</comment>
<accession>A0A3C1KMF0</accession>
<protein>
    <recommendedName>
        <fullName evidence="1">Stress-response A/B barrel domain-containing protein</fullName>
    </recommendedName>
</protein>
<feature type="domain" description="Stress-response A/B barrel" evidence="1">
    <location>
        <begin position="62"/>
        <end position="160"/>
    </location>
</feature>
<name>A0A3C1KMF0_9GAMM</name>
<evidence type="ECO:0000259" key="1">
    <source>
        <dbReference type="PROSITE" id="PS51502"/>
    </source>
</evidence>
<feature type="non-terminal residue" evidence="2">
    <location>
        <position position="1"/>
    </location>
</feature>
<dbReference type="InterPro" id="IPR013097">
    <property type="entry name" value="Dabb"/>
</dbReference>
<evidence type="ECO:0000313" key="2">
    <source>
        <dbReference type="EMBL" id="HAN27910.1"/>
    </source>
</evidence>
<dbReference type="EMBL" id="DMND01000130">
    <property type="protein sequence ID" value="HAN27910.1"/>
    <property type="molecule type" value="Genomic_DNA"/>
</dbReference>
<evidence type="ECO:0000313" key="3">
    <source>
        <dbReference type="Proteomes" id="UP000259273"/>
    </source>
</evidence>
<dbReference type="AlphaFoldDB" id="A0A3C1KMF0"/>
<gene>
    <name evidence="2" type="ORF">DCP75_09370</name>
</gene>
<reference evidence="2 3" key="1">
    <citation type="journal article" date="2018" name="Nat. Biotechnol.">
        <title>A standardized bacterial taxonomy based on genome phylogeny substantially revises the tree of life.</title>
        <authorList>
            <person name="Parks D.H."/>
            <person name="Chuvochina M."/>
            <person name="Waite D.W."/>
            <person name="Rinke C."/>
            <person name="Skarshewski A."/>
            <person name="Chaumeil P.A."/>
            <person name="Hugenholtz P."/>
        </authorList>
    </citation>
    <scope>NUCLEOTIDE SEQUENCE [LARGE SCALE GENOMIC DNA]</scope>
    <source>
        <strain evidence="2">UBA9158</strain>
    </source>
</reference>
<proteinExistence type="predicted"/>
<dbReference type="Pfam" id="PF07876">
    <property type="entry name" value="Dabb"/>
    <property type="match status" value="1"/>
</dbReference>
<dbReference type="Proteomes" id="UP000259273">
    <property type="component" value="Unassembled WGS sequence"/>
</dbReference>
<organism evidence="2 3">
    <name type="scientific">Haliea salexigens</name>
    <dbReference type="NCBI Taxonomy" id="287487"/>
    <lineage>
        <taxon>Bacteria</taxon>
        <taxon>Pseudomonadati</taxon>
        <taxon>Pseudomonadota</taxon>
        <taxon>Gammaproteobacteria</taxon>
        <taxon>Cellvibrionales</taxon>
        <taxon>Halieaceae</taxon>
        <taxon>Haliea</taxon>
    </lineage>
</organism>
<dbReference type="STRING" id="1121937.GCA_000423125_01496"/>
<dbReference type="SMART" id="SM00886">
    <property type="entry name" value="Dabb"/>
    <property type="match status" value="1"/>
</dbReference>
<dbReference type="InterPro" id="IPR011008">
    <property type="entry name" value="Dimeric_a/b-barrel"/>
</dbReference>
<dbReference type="PROSITE" id="PS51502">
    <property type="entry name" value="S_R_A_B_BARREL"/>
    <property type="match status" value="1"/>
</dbReference>
<sequence length="183" mass="20254">AAGHLTWDLLYPDASTAGEAQKSTVWRQHIAPLLDQHCDAIHALAMDTVGAGLRAPGIANGVKRTAFFRLQPGVDADTAVCFERDLLAMPLHIPEIRNWRLSRASSAGWHHTDAAPWTWVWEQEFNDLDGLTGPYMIPPHHWAHIDRWFDPESGDQAIDVNLSHAFSAFGESLLALELIAPGH</sequence>
<dbReference type="SUPFAM" id="SSF54909">
    <property type="entry name" value="Dimeric alpha+beta barrel"/>
    <property type="match status" value="1"/>
</dbReference>